<evidence type="ECO:0000313" key="1">
    <source>
        <dbReference type="EMBL" id="MQM20779.1"/>
    </source>
</evidence>
<comment type="caution">
    <text evidence="1">The sequence shown here is derived from an EMBL/GenBank/DDBJ whole genome shotgun (WGS) entry which is preliminary data.</text>
</comment>
<dbReference type="Proteomes" id="UP000652761">
    <property type="component" value="Unassembled WGS sequence"/>
</dbReference>
<sequence>MWVLVRTAIGTTRKSPIQNRHFDPDGTWSDSGISNPLLKFLSGSMFEGCRCDQSALRDARRPLIAQAIRRRSGVEKPSFRTLKLRFRPTISPFLRFSRSNVSLDHVNPGRGNHTESACHGDQKLCSTRRKNSCRALRDGRQDVGFVKFPTRAEISLRSVPTSTPIVIPLG</sequence>
<accession>A0A843XM73</accession>
<protein>
    <submittedName>
        <fullName evidence="1">Uncharacterized protein</fullName>
    </submittedName>
</protein>
<gene>
    <name evidence="1" type="ORF">Taro_053807</name>
</gene>
<proteinExistence type="predicted"/>
<dbReference type="AlphaFoldDB" id="A0A843XM73"/>
<evidence type="ECO:0000313" key="2">
    <source>
        <dbReference type="Proteomes" id="UP000652761"/>
    </source>
</evidence>
<name>A0A843XM73_COLES</name>
<dbReference type="EMBL" id="NMUH01010177">
    <property type="protein sequence ID" value="MQM20779.1"/>
    <property type="molecule type" value="Genomic_DNA"/>
</dbReference>
<reference evidence="1" key="1">
    <citation type="submission" date="2017-07" db="EMBL/GenBank/DDBJ databases">
        <title>Taro Niue Genome Assembly and Annotation.</title>
        <authorList>
            <person name="Atibalentja N."/>
            <person name="Keating K."/>
            <person name="Fields C.J."/>
        </authorList>
    </citation>
    <scope>NUCLEOTIDE SEQUENCE</scope>
    <source>
        <strain evidence="1">Niue_2</strain>
        <tissue evidence="1">Leaf</tissue>
    </source>
</reference>
<organism evidence="1 2">
    <name type="scientific">Colocasia esculenta</name>
    <name type="common">Wild taro</name>
    <name type="synonym">Arum esculentum</name>
    <dbReference type="NCBI Taxonomy" id="4460"/>
    <lineage>
        <taxon>Eukaryota</taxon>
        <taxon>Viridiplantae</taxon>
        <taxon>Streptophyta</taxon>
        <taxon>Embryophyta</taxon>
        <taxon>Tracheophyta</taxon>
        <taxon>Spermatophyta</taxon>
        <taxon>Magnoliopsida</taxon>
        <taxon>Liliopsida</taxon>
        <taxon>Araceae</taxon>
        <taxon>Aroideae</taxon>
        <taxon>Colocasieae</taxon>
        <taxon>Colocasia</taxon>
    </lineage>
</organism>
<keyword evidence="2" id="KW-1185">Reference proteome</keyword>